<feature type="compositionally biased region" description="Low complexity" evidence="1">
    <location>
        <begin position="37"/>
        <end position="46"/>
    </location>
</feature>
<gene>
    <name evidence="2" type="ORF">Tci_904070</name>
</gene>
<dbReference type="EMBL" id="BKCJ011420527">
    <property type="protein sequence ID" value="GFD32101.1"/>
    <property type="molecule type" value="Genomic_DNA"/>
</dbReference>
<evidence type="ECO:0000313" key="2">
    <source>
        <dbReference type="EMBL" id="GFD32101.1"/>
    </source>
</evidence>
<feature type="non-terminal residue" evidence="2">
    <location>
        <position position="1"/>
    </location>
</feature>
<feature type="region of interest" description="Disordered" evidence="1">
    <location>
        <begin position="1"/>
        <end position="67"/>
    </location>
</feature>
<evidence type="ECO:0000256" key="1">
    <source>
        <dbReference type="SAM" id="MobiDB-lite"/>
    </source>
</evidence>
<protein>
    <submittedName>
        <fullName evidence="2">Uncharacterized protein</fullName>
    </submittedName>
</protein>
<proteinExistence type="predicted"/>
<name>A0A699VFB7_TANCI</name>
<sequence length="90" mass="9655">SRCGRPLGRATGALAEYTGRGRENRGSGSDGGPAPPVARGAPARFRSAARGSLRQPPPALPRGRRAHPRNAWWAGYKVFGKQKSEIYLTE</sequence>
<organism evidence="2">
    <name type="scientific">Tanacetum cinerariifolium</name>
    <name type="common">Dalmatian daisy</name>
    <name type="synonym">Chrysanthemum cinerariifolium</name>
    <dbReference type="NCBI Taxonomy" id="118510"/>
    <lineage>
        <taxon>Eukaryota</taxon>
        <taxon>Viridiplantae</taxon>
        <taxon>Streptophyta</taxon>
        <taxon>Embryophyta</taxon>
        <taxon>Tracheophyta</taxon>
        <taxon>Spermatophyta</taxon>
        <taxon>Magnoliopsida</taxon>
        <taxon>eudicotyledons</taxon>
        <taxon>Gunneridae</taxon>
        <taxon>Pentapetalae</taxon>
        <taxon>asterids</taxon>
        <taxon>campanulids</taxon>
        <taxon>Asterales</taxon>
        <taxon>Asteraceae</taxon>
        <taxon>Asteroideae</taxon>
        <taxon>Anthemideae</taxon>
        <taxon>Anthemidinae</taxon>
        <taxon>Tanacetum</taxon>
    </lineage>
</organism>
<comment type="caution">
    <text evidence="2">The sequence shown here is derived from an EMBL/GenBank/DDBJ whole genome shotgun (WGS) entry which is preliminary data.</text>
</comment>
<accession>A0A699VFB7</accession>
<dbReference type="AlphaFoldDB" id="A0A699VFB7"/>
<reference evidence="2" key="1">
    <citation type="journal article" date="2019" name="Sci. Rep.">
        <title>Draft genome of Tanacetum cinerariifolium, the natural source of mosquito coil.</title>
        <authorList>
            <person name="Yamashiro T."/>
            <person name="Shiraishi A."/>
            <person name="Satake H."/>
            <person name="Nakayama K."/>
        </authorList>
    </citation>
    <scope>NUCLEOTIDE SEQUENCE</scope>
</reference>